<dbReference type="Proteomes" id="UP000472270">
    <property type="component" value="Unassembled WGS sequence"/>
</dbReference>
<protein>
    <submittedName>
        <fullName evidence="2">Uncharacterized protein</fullName>
    </submittedName>
</protein>
<organism evidence="2 3">
    <name type="scientific">Sinocyclocheilus rhinocerous</name>
    <dbReference type="NCBI Taxonomy" id="307959"/>
    <lineage>
        <taxon>Eukaryota</taxon>
        <taxon>Metazoa</taxon>
        <taxon>Chordata</taxon>
        <taxon>Craniata</taxon>
        <taxon>Vertebrata</taxon>
        <taxon>Euteleostomi</taxon>
        <taxon>Actinopterygii</taxon>
        <taxon>Neopterygii</taxon>
        <taxon>Teleostei</taxon>
        <taxon>Ostariophysi</taxon>
        <taxon>Cypriniformes</taxon>
        <taxon>Cyprinidae</taxon>
        <taxon>Cyprininae</taxon>
        <taxon>Sinocyclocheilus</taxon>
    </lineage>
</organism>
<evidence type="ECO:0000256" key="1">
    <source>
        <dbReference type="SAM" id="MobiDB-lite"/>
    </source>
</evidence>
<dbReference type="Ensembl" id="ENSSRHT00000052663.1">
    <property type="protein sequence ID" value="ENSSRHP00000051218.1"/>
    <property type="gene ID" value="ENSSRHG00000025799.1"/>
</dbReference>
<feature type="compositionally biased region" description="Basic and acidic residues" evidence="1">
    <location>
        <begin position="67"/>
        <end position="87"/>
    </location>
</feature>
<evidence type="ECO:0000313" key="2">
    <source>
        <dbReference type="Ensembl" id="ENSSRHP00000051218.1"/>
    </source>
</evidence>
<evidence type="ECO:0000313" key="3">
    <source>
        <dbReference type="Proteomes" id="UP000472270"/>
    </source>
</evidence>
<dbReference type="AlphaFoldDB" id="A0A673JLW9"/>
<feature type="region of interest" description="Disordered" evidence="1">
    <location>
        <begin position="1"/>
        <end position="113"/>
    </location>
</feature>
<proteinExistence type="predicted"/>
<reference evidence="2" key="2">
    <citation type="submission" date="2025-09" db="UniProtKB">
        <authorList>
            <consortium name="Ensembl"/>
        </authorList>
    </citation>
    <scope>IDENTIFICATION</scope>
</reference>
<keyword evidence="3" id="KW-1185">Reference proteome</keyword>
<sequence>MKCSFKTPPPPPPYRGGPQTSSEPPSRGKPPPLSSAGRQHSGHAPPPPPPLRNGHASSAPRSFLGDFESKYDFHPIEDLPPPEEYRPFPKIYPSQSNKALVRGAPPLPPVGGK</sequence>
<reference evidence="2" key="1">
    <citation type="submission" date="2025-08" db="UniProtKB">
        <authorList>
            <consortium name="Ensembl"/>
        </authorList>
    </citation>
    <scope>IDENTIFICATION</scope>
</reference>
<accession>A0A673JLW9</accession>
<name>A0A673JLW9_9TELE</name>